<name>A0A5R9IYN3_9PROT</name>
<dbReference type="InterPro" id="IPR041698">
    <property type="entry name" value="Methyltransf_25"/>
</dbReference>
<keyword evidence="1 5" id="KW-0489">Methyltransferase</keyword>
<dbReference type="PANTHER" id="PTHR43464:SF19">
    <property type="entry name" value="UBIQUINONE BIOSYNTHESIS O-METHYLTRANSFERASE, MITOCHONDRIAL"/>
    <property type="match status" value="1"/>
</dbReference>
<evidence type="ECO:0000259" key="4">
    <source>
        <dbReference type="Pfam" id="PF13649"/>
    </source>
</evidence>
<reference evidence="5 6" key="1">
    <citation type="submission" date="2019-05" db="EMBL/GenBank/DDBJ databases">
        <authorList>
            <person name="Pankratov T."/>
            <person name="Grouzdev D."/>
        </authorList>
    </citation>
    <scope>NUCLEOTIDE SEQUENCE [LARGE SCALE GENOMIC DNA]</scope>
    <source>
        <strain evidence="5 6">KEBCLARHB70R</strain>
    </source>
</reference>
<sequence>MSQLAKAFWDTTYKTPKPIVLPDDIGRAVSYANDFLGPLPGKQVLDIGCGDGATSLFLARRGAIVTAIDYSAPAIENLQSAAEHEGLHGFRAVVGDVMQIDQLGQFDYVFGSLILHHLEPFHEFCGVLRRTLKKGGSAFFYENNASSDLLIWFRRNIVGRYGVPRYGDEDEFPLMPSEIDCLRQFFQVEVKIPEMVMAKLVSAYLLKRRFKKTADWIDAVLFASNIGTRHSYRQYVMLRG</sequence>
<dbReference type="SUPFAM" id="SSF53335">
    <property type="entry name" value="S-adenosyl-L-methionine-dependent methyltransferases"/>
    <property type="match status" value="1"/>
</dbReference>
<dbReference type="CDD" id="cd02440">
    <property type="entry name" value="AdoMet_MTases"/>
    <property type="match status" value="1"/>
</dbReference>
<dbReference type="AlphaFoldDB" id="A0A5R9IYN3"/>
<evidence type="ECO:0000313" key="5">
    <source>
        <dbReference type="EMBL" id="TLU70590.1"/>
    </source>
</evidence>
<evidence type="ECO:0000256" key="3">
    <source>
        <dbReference type="ARBA" id="ARBA00022691"/>
    </source>
</evidence>
<dbReference type="RefSeq" id="WP_138328031.1">
    <property type="nucleotide sequence ID" value="NZ_VCDI01000013.1"/>
</dbReference>
<gene>
    <name evidence="5" type="ORF">FE263_21125</name>
</gene>
<keyword evidence="6" id="KW-1185">Reference proteome</keyword>
<dbReference type="PANTHER" id="PTHR43464">
    <property type="entry name" value="METHYLTRANSFERASE"/>
    <property type="match status" value="1"/>
</dbReference>
<evidence type="ECO:0000256" key="1">
    <source>
        <dbReference type="ARBA" id="ARBA00022603"/>
    </source>
</evidence>
<protein>
    <submittedName>
        <fullName evidence="5">Class I SAM-dependent methyltransferase</fullName>
    </submittedName>
</protein>
<comment type="caution">
    <text evidence="5">The sequence shown here is derived from an EMBL/GenBank/DDBJ whole genome shotgun (WGS) entry which is preliminary data.</text>
</comment>
<dbReference type="Gene3D" id="3.40.50.150">
    <property type="entry name" value="Vaccinia Virus protein VP39"/>
    <property type="match status" value="1"/>
</dbReference>
<feature type="domain" description="Methyltransferase" evidence="4">
    <location>
        <begin position="44"/>
        <end position="136"/>
    </location>
</feature>
<dbReference type="GO" id="GO:0032259">
    <property type="term" value="P:methylation"/>
    <property type="evidence" value="ECO:0007669"/>
    <property type="project" value="UniProtKB-KW"/>
</dbReference>
<dbReference type="OrthoDB" id="7348755at2"/>
<dbReference type="Proteomes" id="UP000305654">
    <property type="component" value="Unassembled WGS sequence"/>
</dbReference>
<keyword evidence="2 5" id="KW-0808">Transferase</keyword>
<dbReference type="InterPro" id="IPR029063">
    <property type="entry name" value="SAM-dependent_MTases_sf"/>
</dbReference>
<keyword evidence="3" id="KW-0949">S-adenosyl-L-methionine</keyword>
<evidence type="ECO:0000313" key="6">
    <source>
        <dbReference type="Proteomes" id="UP000305654"/>
    </source>
</evidence>
<proteinExistence type="predicted"/>
<dbReference type="GO" id="GO:0008168">
    <property type="term" value="F:methyltransferase activity"/>
    <property type="evidence" value="ECO:0007669"/>
    <property type="project" value="UniProtKB-KW"/>
</dbReference>
<evidence type="ECO:0000256" key="2">
    <source>
        <dbReference type="ARBA" id="ARBA00022679"/>
    </source>
</evidence>
<accession>A0A5R9IYN3</accession>
<dbReference type="EMBL" id="VCDI01000013">
    <property type="protein sequence ID" value="TLU70590.1"/>
    <property type="molecule type" value="Genomic_DNA"/>
</dbReference>
<organism evidence="5 6">
    <name type="scientific">Lichenicoccus roseus</name>
    <dbReference type="NCBI Taxonomy" id="2683649"/>
    <lineage>
        <taxon>Bacteria</taxon>
        <taxon>Pseudomonadati</taxon>
        <taxon>Pseudomonadota</taxon>
        <taxon>Alphaproteobacteria</taxon>
        <taxon>Acetobacterales</taxon>
        <taxon>Acetobacteraceae</taxon>
        <taxon>Lichenicoccus</taxon>
    </lineage>
</organism>
<dbReference type="Pfam" id="PF13649">
    <property type="entry name" value="Methyltransf_25"/>
    <property type="match status" value="1"/>
</dbReference>